<proteinExistence type="predicted"/>
<reference evidence="1" key="1">
    <citation type="submission" date="2018-05" db="EMBL/GenBank/DDBJ databases">
        <authorList>
            <person name="Lanie J.A."/>
            <person name="Ng W.-L."/>
            <person name="Kazmierczak K.M."/>
            <person name="Andrzejewski T.M."/>
            <person name="Davidsen T.M."/>
            <person name="Wayne K.J."/>
            <person name="Tettelin H."/>
            <person name="Glass J.I."/>
            <person name="Rusch D."/>
            <person name="Podicherti R."/>
            <person name="Tsui H.-C.T."/>
            <person name="Winkler M.E."/>
        </authorList>
    </citation>
    <scope>NUCLEOTIDE SEQUENCE</scope>
</reference>
<evidence type="ECO:0000313" key="1">
    <source>
        <dbReference type="EMBL" id="SVA49487.1"/>
    </source>
</evidence>
<organism evidence="1">
    <name type="scientific">marine metagenome</name>
    <dbReference type="NCBI Taxonomy" id="408172"/>
    <lineage>
        <taxon>unclassified sequences</taxon>
        <taxon>metagenomes</taxon>
        <taxon>ecological metagenomes</taxon>
    </lineage>
</organism>
<name>A0A381WC16_9ZZZZ</name>
<gene>
    <name evidence="1" type="ORF">METZ01_LOCUS102341</name>
</gene>
<accession>A0A381WC16</accession>
<protein>
    <recommendedName>
        <fullName evidence="2">Sulfatase N-terminal domain-containing protein</fullName>
    </recommendedName>
</protein>
<evidence type="ECO:0008006" key="2">
    <source>
        <dbReference type="Google" id="ProtNLM"/>
    </source>
</evidence>
<sequence>MKRIFLLALTMFLASSSLSAKPNVLFIAIDDLNDWIGV</sequence>
<feature type="non-terminal residue" evidence="1">
    <location>
        <position position="38"/>
    </location>
</feature>
<dbReference type="AlphaFoldDB" id="A0A381WC16"/>
<dbReference type="EMBL" id="UINC01011185">
    <property type="protein sequence ID" value="SVA49487.1"/>
    <property type="molecule type" value="Genomic_DNA"/>
</dbReference>